<keyword evidence="2" id="KW-1185">Reference proteome</keyword>
<dbReference type="AlphaFoldDB" id="A0A0C3SBF0"/>
<evidence type="ECO:0000313" key="1">
    <source>
        <dbReference type="EMBL" id="KIP07895.1"/>
    </source>
</evidence>
<evidence type="ECO:0008006" key="3">
    <source>
        <dbReference type="Google" id="ProtNLM"/>
    </source>
</evidence>
<evidence type="ECO:0000313" key="2">
    <source>
        <dbReference type="Proteomes" id="UP000053257"/>
    </source>
</evidence>
<dbReference type="EMBL" id="KN840488">
    <property type="protein sequence ID" value="KIP07895.1"/>
    <property type="molecule type" value="Genomic_DNA"/>
</dbReference>
<accession>A0A0C3SBF0</accession>
<dbReference type="OrthoDB" id="2159328at2759"/>
<dbReference type="HOGENOM" id="CLU_565128_0_0_1"/>
<organism evidence="1 2">
    <name type="scientific">Phlebiopsis gigantea (strain 11061_1 CR5-6)</name>
    <name type="common">White-rot fungus</name>
    <name type="synonym">Peniophora gigantea</name>
    <dbReference type="NCBI Taxonomy" id="745531"/>
    <lineage>
        <taxon>Eukaryota</taxon>
        <taxon>Fungi</taxon>
        <taxon>Dikarya</taxon>
        <taxon>Basidiomycota</taxon>
        <taxon>Agaricomycotina</taxon>
        <taxon>Agaricomycetes</taxon>
        <taxon>Polyporales</taxon>
        <taxon>Phanerochaetaceae</taxon>
        <taxon>Phlebiopsis</taxon>
    </lineage>
</organism>
<gene>
    <name evidence="1" type="ORF">PHLGIDRAFT_402930</name>
</gene>
<sequence>MVQLSVELIGMILAELYAMHARNFQKAFFDGPVQIREMAAYRGLKTCALVCRTWRPLATSQLFRDFTYSFSYNLADFNAGSYAAMEVEKYNTDLVGYDCTRPPVKTFDQFYTFLAENPHICHAIRRLRLRGFAPYHDIESDIPRRTKRRPRQYAHSVPQEFLVRVLDMLPRLDALDLVDIDATFTPCSLKDVTDGIPAVIERLDTLDLDDLDDLDATFTPLSSPDATGVVPAVIQRPLKLLSIRYSRDAYRAPGAFSETSTLNVLSSFGAVETLRIEPVVDYGRPPPPARLLTPMRLRATNVDIRIGNGEELKPHDLVEYLARYPAVVRAIRRLHVDVSSEEPEDELMLYIRPWLPLMADTLEELVLQTHTQVRDEEPDLSDLHALRTLGLVVDFDRARVQSCIGNLGDLLAPFVWDLVLPLPEQRLRPLSFQLDVILRDRDDPSRRAEYALSGALTEFVGMQGFEHVAMSYRFRKDPRFIYFRPLKWPCDMEVLS</sequence>
<dbReference type="Proteomes" id="UP000053257">
    <property type="component" value="Unassembled WGS sequence"/>
</dbReference>
<proteinExistence type="predicted"/>
<name>A0A0C3SBF0_PHLG1</name>
<protein>
    <recommendedName>
        <fullName evidence="3">F-box domain-containing protein</fullName>
    </recommendedName>
</protein>
<reference evidence="1 2" key="1">
    <citation type="journal article" date="2014" name="PLoS Genet.">
        <title>Analysis of the Phlebiopsis gigantea genome, transcriptome and secretome provides insight into its pioneer colonization strategies of wood.</title>
        <authorList>
            <person name="Hori C."/>
            <person name="Ishida T."/>
            <person name="Igarashi K."/>
            <person name="Samejima M."/>
            <person name="Suzuki H."/>
            <person name="Master E."/>
            <person name="Ferreira P."/>
            <person name="Ruiz-Duenas F.J."/>
            <person name="Held B."/>
            <person name="Canessa P."/>
            <person name="Larrondo L.F."/>
            <person name="Schmoll M."/>
            <person name="Druzhinina I.S."/>
            <person name="Kubicek C.P."/>
            <person name="Gaskell J.A."/>
            <person name="Kersten P."/>
            <person name="St John F."/>
            <person name="Glasner J."/>
            <person name="Sabat G."/>
            <person name="Splinter BonDurant S."/>
            <person name="Syed K."/>
            <person name="Yadav J."/>
            <person name="Mgbeahuruike A.C."/>
            <person name="Kovalchuk A."/>
            <person name="Asiegbu F.O."/>
            <person name="Lackner G."/>
            <person name="Hoffmeister D."/>
            <person name="Rencoret J."/>
            <person name="Gutierrez A."/>
            <person name="Sun H."/>
            <person name="Lindquist E."/>
            <person name="Barry K."/>
            <person name="Riley R."/>
            <person name="Grigoriev I.V."/>
            <person name="Henrissat B."/>
            <person name="Kues U."/>
            <person name="Berka R.M."/>
            <person name="Martinez A.T."/>
            <person name="Covert S.F."/>
            <person name="Blanchette R.A."/>
            <person name="Cullen D."/>
        </authorList>
    </citation>
    <scope>NUCLEOTIDE SEQUENCE [LARGE SCALE GENOMIC DNA]</scope>
    <source>
        <strain evidence="1 2">11061_1 CR5-6</strain>
    </source>
</reference>